<dbReference type="GO" id="GO:0006032">
    <property type="term" value="P:chitin catabolic process"/>
    <property type="evidence" value="ECO:0007669"/>
    <property type="project" value="InterPro"/>
</dbReference>
<dbReference type="OrthoDB" id="5985073at2759"/>
<dbReference type="AlphaFoldDB" id="A0A158PHB8"/>
<dbReference type="SUPFAM" id="SSF53955">
    <property type="entry name" value="Lysozyme-like"/>
    <property type="match status" value="2"/>
</dbReference>
<dbReference type="Gene3D" id="3.30.20.10">
    <property type="entry name" value="Endochitinase, domain 2"/>
    <property type="match status" value="2"/>
</dbReference>
<dbReference type="InterPro" id="IPR000726">
    <property type="entry name" value="Glyco_hydro_19_cat"/>
</dbReference>
<dbReference type="Pfam" id="PF00182">
    <property type="entry name" value="Glyco_hydro_19"/>
    <property type="match status" value="2"/>
</dbReference>
<dbReference type="CDD" id="cd00325">
    <property type="entry name" value="chitinase_GH19"/>
    <property type="match status" value="2"/>
</dbReference>
<dbReference type="Proteomes" id="UP000267027">
    <property type="component" value="Unassembled WGS sequence"/>
</dbReference>
<evidence type="ECO:0000313" key="4">
    <source>
        <dbReference type="WBParaSite" id="ACOC_0000623901-mRNA-1"/>
    </source>
</evidence>
<name>A0A158PHB8_ANGCS</name>
<sequence>FLSGSGYGVLPRSECPDAAKYGTGPPPNCVKPSDPNHLPSSPLEKWFIKATFEDLFPFANIGWGPHPCSPYSYEAFVIAARYFPKFGTSSPNTVFNETENTRRDLAAFFAHAIQETGENNLALYSGNRSEKEATDCFYRGGLYNWFEGGPISSFIDPSLQGFSPSDGDKCSEAGRYCSESTDVDYFYPCSKNRTGNFFRGCYFGRGAMQIMTKTDPPLALLASLWYYMTPQPPKPAMHDIVMGTWNSGEENAAAGYTGPIFGPTSLVINNECSGEDRKEPGGPGESRRIKAFKWLCSYFGVPVGDESLLSCKNMPVKFESLRYNYSYQPDWRTIWKEQPCDCVPAPYGGDLVEVERLLCSSFLSGSGHGVIPRSQCPDATKYGTGPPSSCVMPSDPNNLSPSSLEQWFTKEVFEDLFPFANIGWGPHPCSPYSYEAFVIAARYFPKFGTSSPNTVFNETENTRRDLSAFFAHAIQETGENNAALYRDNRSEKEATDCFYRGGLYNWFEGGPISSFIDPSLQGFSPSDGDKCIAHGRYCIESPEIDFFYPCSKNRTSNFFAGCYFGRGAIQISYNYNYGQFMDFLKSKNVHVDLLNEPNLVMTKTNPPLALLASLWFYMTPQPPKPAMHDIVMGISGTWNSGDVNAAAGYTGPIFGPTSLIINNECSGEDKEEPGGGGESRRIKAFKWLCSYFGVPAGDDRLLSCKNMPIRLQSLRYNHSYHPDWSTTWKEQPCDCVPAPYGGLIPYFEPEHYPEEFVLMNKDNKLKCVASIYANPSMYGLTNATATCLAF</sequence>
<dbReference type="PANTHER" id="PTHR47836:SF2">
    <property type="entry name" value="GLYCOSIDE HYDROLASE FAMILY 19 CATALYTIC DOMAIN-CONTAINING PROTEIN"/>
    <property type="match status" value="1"/>
</dbReference>
<reference evidence="2 3" key="2">
    <citation type="submission" date="2018-11" db="EMBL/GenBank/DDBJ databases">
        <authorList>
            <consortium name="Pathogen Informatics"/>
        </authorList>
    </citation>
    <scope>NUCLEOTIDE SEQUENCE [LARGE SCALE GENOMIC DNA]</scope>
    <source>
        <strain evidence="2 3">Costa Rica</strain>
    </source>
</reference>
<evidence type="ECO:0000313" key="3">
    <source>
        <dbReference type="Proteomes" id="UP000267027"/>
    </source>
</evidence>
<protein>
    <submittedName>
        <fullName evidence="4">Glyco_hydro_19_cat domain-containing protein</fullName>
    </submittedName>
</protein>
<dbReference type="GO" id="GO:0004568">
    <property type="term" value="F:chitinase activity"/>
    <property type="evidence" value="ECO:0007669"/>
    <property type="project" value="InterPro"/>
</dbReference>
<dbReference type="EMBL" id="UYYA01003929">
    <property type="protein sequence ID" value="VDM57825.1"/>
    <property type="molecule type" value="Genomic_DNA"/>
</dbReference>
<organism evidence="4">
    <name type="scientific">Angiostrongylus costaricensis</name>
    <name type="common">Nematode worm</name>
    <dbReference type="NCBI Taxonomy" id="334426"/>
    <lineage>
        <taxon>Eukaryota</taxon>
        <taxon>Metazoa</taxon>
        <taxon>Ecdysozoa</taxon>
        <taxon>Nematoda</taxon>
        <taxon>Chromadorea</taxon>
        <taxon>Rhabditida</taxon>
        <taxon>Rhabditina</taxon>
        <taxon>Rhabditomorpha</taxon>
        <taxon>Strongyloidea</taxon>
        <taxon>Metastrongylidae</taxon>
        <taxon>Angiostrongylus</taxon>
    </lineage>
</organism>
<evidence type="ECO:0000259" key="1">
    <source>
        <dbReference type="Pfam" id="PF00182"/>
    </source>
</evidence>
<dbReference type="Gene3D" id="1.10.530.10">
    <property type="match status" value="2"/>
</dbReference>
<feature type="domain" description="Glycoside hydrolase family 19 catalytic" evidence="1">
    <location>
        <begin position="213"/>
        <end position="306"/>
    </location>
</feature>
<feature type="domain" description="Glycoside hydrolase family 19 catalytic" evidence="1">
    <location>
        <begin position="550"/>
        <end position="699"/>
    </location>
</feature>
<accession>A0A158PHB8</accession>
<dbReference type="STRING" id="334426.A0A158PHB8"/>
<gene>
    <name evidence="2" type="ORF">ACOC_LOCUS6240</name>
</gene>
<dbReference type="PANTHER" id="PTHR47836">
    <property type="entry name" value="PROTEIN CBG09520-RELATED"/>
    <property type="match status" value="1"/>
</dbReference>
<dbReference type="GO" id="GO:0016998">
    <property type="term" value="P:cell wall macromolecule catabolic process"/>
    <property type="evidence" value="ECO:0007669"/>
    <property type="project" value="InterPro"/>
</dbReference>
<evidence type="ECO:0000313" key="2">
    <source>
        <dbReference type="EMBL" id="VDM57825.1"/>
    </source>
</evidence>
<dbReference type="InterPro" id="IPR023346">
    <property type="entry name" value="Lysozyme-like_dom_sf"/>
</dbReference>
<proteinExistence type="predicted"/>
<keyword evidence="3" id="KW-1185">Reference proteome</keyword>
<reference evidence="4" key="1">
    <citation type="submission" date="2016-04" db="UniProtKB">
        <authorList>
            <consortium name="WormBaseParasite"/>
        </authorList>
    </citation>
    <scope>IDENTIFICATION</scope>
</reference>
<dbReference type="WBParaSite" id="ACOC_0000623901-mRNA-1">
    <property type="protein sequence ID" value="ACOC_0000623901-mRNA-1"/>
    <property type="gene ID" value="ACOC_0000623901"/>
</dbReference>